<dbReference type="SMART" id="SM00631">
    <property type="entry name" value="Zn_pept"/>
    <property type="match status" value="1"/>
</dbReference>
<dbReference type="Pfam" id="PF00246">
    <property type="entry name" value="Peptidase_M14"/>
    <property type="match status" value="1"/>
</dbReference>
<dbReference type="Gene3D" id="3.40.630.10">
    <property type="entry name" value="Zn peptidases"/>
    <property type="match status" value="1"/>
</dbReference>
<dbReference type="PANTHER" id="PTHR11705:SF143">
    <property type="entry name" value="SLL0236 PROTEIN"/>
    <property type="match status" value="1"/>
</dbReference>
<sequence length="845" mass="95195">MLRLCLLLLALLPLSSSYAANNQSVLAISSSTASLADIESPEAFLGYPLGTWHLRHDQINYYLKQLAKQSSRVSLEDTGKSHEARQQLTAVITAPKHQANLEQILKQRQKVKSGEKMTGPLVIWLAYSIHGDEASGAHAALEVSYQLSHSQTPWVKQLLDEAIVLITPTQNPDGFDRFSTWTNNYTGKVKVSDENHNEHRQNWPSGRRNHYFADLNRDWLFLRHPESRGRIALFHKWQPHYVGDFHEMGHNQSYFFQPGVPTRTHPFTPKENQRITEVLAGYHADALDKVKQPYFSKQMFDDFYYGKGSTYPDINGAVCILFEQASVRGQEQESENGKQRFADAIANQVATSYSSLKGALALKQALIDYQSQFYKRKDKHLPSGREVGFLVSASSDPGRRDDLASLLRQHQIRYFYLNDNIKQGKHRYEQRDSLFIPINQPQKTLLLALFDQRTEFEDATFYDVSNWNLAHSYQLHIARDVSLNVDDLLLEPTINKPIAIAPSSVAILIDWRQQNAAPMLQQLLENDIKVKFAAKPFNLMNNQLELNFAAGTLQVPLGKQKLSANELANLITLLANTHGVDYQVTNSSRASTGIDLGSPDFHPINKVKPLVITGYGTNSSEVGELWYYMDQHLGVPLTQVDSSRLPRLSLEKYTHLFLSDGSYDNFDDKLARKLGQFANRGGVIVAQKGALEWLSRGNLLRADLRKARFFEQLFPTEGLTFAEQDKLNARKSIGGAVLALDIDPSHPINFGIDGEQLPILKNKALGLLKSSTPFITAATYADEPLLDGYLAMEYQRSLGGTPAIMVERHGKGAIVALTDNLLFRNIWLGSQKVYANSLYFIPELH</sequence>
<dbReference type="InterPro" id="IPR029062">
    <property type="entry name" value="Class_I_gatase-like"/>
</dbReference>
<evidence type="ECO:0000256" key="7">
    <source>
        <dbReference type="PROSITE-ProRule" id="PRU01379"/>
    </source>
</evidence>
<evidence type="ECO:0000256" key="1">
    <source>
        <dbReference type="ARBA" id="ARBA00001947"/>
    </source>
</evidence>
<dbReference type="InterPro" id="IPR000834">
    <property type="entry name" value="Peptidase_M14"/>
</dbReference>
<evidence type="ECO:0000256" key="5">
    <source>
        <dbReference type="ARBA" id="ARBA00022833"/>
    </source>
</evidence>
<feature type="domain" description="Peptidase M14" evidence="9">
    <location>
        <begin position="52"/>
        <end position="349"/>
    </location>
</feature>
<dbReference type="OrthoDB" id="9758209at2"/>
<dbReference type="PROSITE" id="PS52035">
    <property type="entry name" value="PEPTIDASE_M14"/>
    <property type="match status" value="1"/>
</dbReference>
<dbReference type="SUPFAM" id="SSF53187">
    <property type="entry name" value="Zn-dependent exopeptidases"/>
    <property type="match status" value="1"/>
</dbReference>
<dbReference type="GO" id="GO:0004181">
    <property type="term" value="F:metallocarboxypeptidase activity"/>
    <property type="evidence" value="ECO:0007669"/>
    <property type="project" value="InterPro"/>
</dbReference>
<dbReference type="Proteomes" id="UP000095230">
    <property type="component" value="Unassembled WGS sequence"/>
</dbReference>
<comment type="similarity">
    <text evidence="2 7">Belongs to the peptidase M14 family.</text>
</comment>
<evidence type="ECO:0000256" key="8">
    <source>
        <dbReference type="SAM" id="SignalP"/>
    </source>
</evidence>
<gene>
    <name evidence="10" type="ORF">BEL05_17430</name>
</gene>
<dbReference type="EMBL" id="MCBT01000004">
    <property type="protein sequence ID" value="OEG75604.1"/>
    <property type="molecule type" value="Genomic_DNA"/>
</dbReference>
<dbReference type="PANTHER" id="PTHR11705">
    <property type="entry name" value="PROTEASE FAMILY M14 CARBOXYPEPTIDASE A,B"/>
    <property type="match status" value="1"/>
</dbReference>
<dbReference type="GO" id="GO:0006508">
    <property type="term" value="P:proteolysis"/>
    <property type="evidence" value="ECO:0007669"/>
    <property type="project" value="UniProtKB-KW"/>
</dbReference>
<keyword evidence="3" id="KW-0645">Protease</keyword>
<dbReference type="SUPFAM" id="SSF52317">
    <property type="entry name" value="Class I glutamine amidotransferase-like"/>
    <property type="match status" value="1"/>
</dbReference>
<comment type="caution">
    <text evidence="10">The sequence shown here is derived from an EMBL/GenBank/DDBJ whole genome shotgun (WGS) entry which is preliminary data.</text>
</comment>
<protein>
    <submittedName>
        <fullName evidence="10">Peptidase M14</fullName>
    </submittedName>
</protein>
<keyword evidence="6" id="KW-0482">Metalloprotease</keyword>
<dbReference type="AlphaFoldDB" id="A0A1E5IYP5"/>
<reference evidence="10 11" key="1">
    <citation type="submission" date="2016-07" db="EMBL/GenBank/DDBJ databases">
        <title>Whole-genome of two Shewanella species isolated from a digestive organ of sea cucumber Apostichopus japonicus Selenka 1867.</title>
        <authorList>
            <person name="Hong H.-H."/>
            <person name="Choi H."/>
            <person name="Cheon S."/>
            <person name="Oh J.-S."/>
            <person name="Lee H.-G."/>
            <person name="Park C."/>
        </authorList>
    </citation>
    <scope>NUCLEOTIDE SEQUENCE [LARGE SCALE GENOMIC DNA]</scope>
    <source>
        <strain evidence="10 11">CSB03KR</strain>
    </source>
</reference>
<evidence type="ECO:0000256" key="6">
    <source>
        <dbReference type="ARBA" id="ARBA00023049"/>
    </source>
</evidence>
<evidence type="ECO:0000259" key="9">
    <source>
        <dbReference type="PROSITE" id="PS52035"/>
    </source>
</evidence>
<dbReference type="STRING" id="23.BEL05_17430"/>
<name>A0A1E5IYP5_SHECO</name>
<feature type="chain" id="PRO_5009179361" evidence="8">
    <location>
        <begin position="20"/>
        <end position="845"/>
    </location>
</feature>
<evidence type="ECO:0000256" key="2">
    <source>
        <dbReference type="ARBA" id="ARBA00005988"/>
    </source>
</evidence>
<keyword evidence="5" id="KW-0862">Zinc</keyword>
<keyword evidence="4" id="KW-0378">Hydrolase</keyword>
<evidence type="ECO:0000256" key="4">
    <source>
        <dbReference type="ARBA" id="ARBA00022801"/>
    </source>
</evidence>
<comment type="cofactor">
    <cofactor evidence="1">
        <name>Zn(2+)</name>
        <dbReference type="ChEBI" id="CHEBI:29105"/>
    </cofactor>
</comment>
<dbReference type="GO" id="GO:0008270">
    <property type="term" value="F:zinc ion binding"/>
    <property type="evidence" value="ECO:0007669"/>
    <property type="project" value="InterPro"/>
</dbReference>
<proteinExistence type="inferred from homology"/>
<dbReference type="GO" id="GO:0005615">
    <property type="term" value="C:extracellular space"/>
    <property type="evidence" value="ECO:0007669"/>
    <property type="project" value="TreeGrafter"/>
</dbReference>
<evidence type="ECO:0000256" key="3">
    <source>
        <dbReference type="ARBA" id="ARBA00022670"/>
    </source>
</evidence>
<feature type="active site" description="Proton donor/acceptor" evidence="7">
    <location>
        <position position="323"/>
    </location>
</feature>
<evidence type="ECO:0000313" key="10">
    <source>
        <dbReference type="EMBL" id="OEG75604.1"/>
    </source>
</evidence>
<organism evidence="10 11">
    <name type="scientific">Shewanella colwelliana</name>
    <name type="common">Alteromonas colwelliana</name>
    <dbReference type="NCBI Taxonomy" id="23"/>
    <lineage>
        <taxon>Bacteria</taxon>
        <taxon>Pseudomonadati</taxon>
        <taxon>Pseudomonadota</taxon>
        <taxon>Gammaproteobacteria</taxon>
        <taxon>Alteromonadales</taxon>
        <taxon>Shewanellaceae</taxon>
        <taxon>Shewanella</taxon>
    </lineage>
</organism>
<keyword evidence="8" id="KW-0732">Signal</keyword>
<evidence type="ECO:0000313" key="11">
    <source>
        <dbReference type="Proteomes" id="UP000095230"/>
    </source>
</evidence>
<accession>A0A1E5IYP5</accession>
<dbReference type="Gene3D" id="3.40.50.880">
    <property type="match status" value="1"/>
</dbReference>
<feature type="signal peptide" evidence="8">
    <location>
        <begin position="1"/>
        <end position="19"/>
    </location>
</feature>